<evidence type="ECO:0000313" key="5">
    <source>
        <dbReference type="EMBL" id="PSM52215.1"/>
    </source>
</evidence>
<dbReference type="Gene3D" id="1.10.10.10">
    <property type="entry name" value="Winged helix-like DNA-binding domain superfamily/Winged helix DNA-binding domain"/>
    <property type="match status" value="1"/>
</dbReference>
<dbReference type="InterPro" id="IPR018490">
    <property type="entry name" value="cNMP-bd_dom_sf"/>
</dbReference>
<evidence type="ECO:0000313" key="6">
    <source>
        <dbReference type="Proteomes" id="UP000240535"/>
    </source>
</evidence>
<dbReference type="SUPFAM" id="SSF51206">
    <property type="entry name" value="cAMP-binding domain-like"/>
    <property type="match status" value="1"/>
</dbReference>
<keyword evidence="6" id="KW-1185">Reference proteome</keyword>
<dbReference type="InterPro" id="IPR036388">
    <property type="entry name" value="WH-like_DNA-bd_sf"/>
</dbReference>
<name>A0A2P8R143_9BACT</name>
<dbReference type="GO" id="GO:0006355">
    <property type="term" value="P:regulation of DNA-templated transcription"/>
    <property type="evidence" value="ECO:0007669"/>
    <property type="project" value="InterPro"/>
</dbReference>
<keyword evidence="3" id="KW-0804">Transcription</keyword>
<dbReference type="GO" id="GO:0003677">
    <property type="term" value="F:DNA binding"/>
    <property type="evidence" value="ECO:0007669"/>
    <property type="project" value="UniProtKB-KW"/>
</dbReference>
<dbReference type="Proteomes" id="UP000240535">
    <property type="component" value="Unassembled WGS sequence"/>
</dbReference>
<dbReference type="Gene3D" id="2.60.120.10">
    <property type="entry name" value="Jelly Rolls"/>
    <property type="match status" value="1"/>
</dbReference>
<evidence type="ECO:0000259" key="4">
    <source>
        <dbReference type="PROSITE" id="PS51063"/>
    </source>
</evidence>
<sequence length="213" mass="24876">MLSKEDIYFLQKNFLDKFNFEKEDTEEIIKNTKNKFMKKDEILYQNSSECNGYIIVKSGILRAYISSNKFKEITVFVLKENEQCMLCSNCCNMATFNEELNLQVAQDCKFLLIPTIIFEKLKAKYPQISEHTLNLMSKRFNSVVTTMEKALFSPLNDRILDFLNKNNKNSVIKITHQELANHLGSAREVISRVLKELEKEKIIEQKRGVITIL</sequence>
<accession>A0A2P8R143</accession>
<dbReference type="SMART" id="SM00419">
    <property type="entry name" value="HTH_CRP"/>
    <property type="match status" value="1"/>
</dbReference>
<gene>
    <name evidence="5" type="ORF">CQ405_03945</name>
</gene>
<evidence type="ECO:0000256" key="1">
    <source>
        <dbReference type="ARBA" id="ARBA00023015"/>
    </source>
</evidence>
<dbReference type="EMBL" id="PDHH01000003">
    <property type="protein sequence ID" value="PSM52215.1"/>
    <property type="molecule type" value="Genomic_DNA"/>
</dbReference>
<dbReference type="SUPFAM" id="SSF46785">
    <property type="entry name" value="Winged helix' DNA-binding domain"/>
    <property type="match status" value="1"/>
</dbReference>
<protein>
    <submittedName>
        <fullName evidence="5">Crp/Fnr family transcriptional regulator</fullName>
    </submittedName>
</protein>
<evidence type="ECO:0000256" key="3">
    <source>
        <dbReference type="ARBA" id="ARBA00023163"/>
    </source>
</evidence>
<dbReference type="InterPro" id="IPR012318">
    <property type="entry name" value="HTH_CRP"/>
</dbReference>
<comment type="caution">
    <text evidence="5">The sequence shown here is derived from an EMBL/GenBank/DDBJ whole genome shotgun (WGS) entry which is preliminary data.</text>
</comment>
<dbReference type="PROSITE" id="PS51063">
    <property type="entry name" value="HTH_CRP_2"/>
    <property type="match status" value="1"/>
</dbReference>
<reference evidence="6" key="1">
    <citation type="submission" date="2017-10" db="EMBL/GenBank/DDBJ databases">
        <title>Campylobacter species from seals.</title>
        <authorList>
            <person name="Gilbert M.J."/>
            <person name="Zomer A.L."/>
            <person name="Timmerman A.J."/>
            <person name="Duim B."/>
            <person name="Wagenaar J.A."/>
        </authorList>
    </citation>
    <scope>NUCLEOTIDE SEQUENCE [LARGE SCALE GENOMIC DNA]</scope>
    <source>
        <strain evidence="6">17S00004-5</strain>
    </source>
</reference>
<dbReference type="RefSeq" id="WP_106870851.1">
    <property type="nucleotide sequence ID" value="NZ_CP053841.1"/>
</dbReference>
<dbReference type="Pfam" id="PF13545">
    <property type="entry name" value="HTH_Crp_2"/>
    <property type="match status" value="1"/>
</dbReference>
<dbReference type="AlphaFoldDB" id="A0A2P8R143"/>
<dbReference type="CDD" id="cd00092">
    <property type="entry name" value="HTH_CRP"/>
    <property type="match status" value="1"/>
</dbReference>
<feature type="domain" description="HTH crp-type" evidence="4">
    <location>
        <begin position="153"/>
        <end position="213"/>
    </location>
</feature>
<organism evidence="5 6">
    <name type="scientific">Campylobacter blaseri</name>
    <dbReference type="NCBI Taxonomy" id="2042961"/>
    <lineage>
        <taxon>Bacteria</taxon>
        <taxon>Pseudomonadati</taxon>
        <taxon>Campylobacterota</taxon>
        <taxon>Epsilonproteobacteria</taxon>
        <taxon>Campylobacterales</taxon>
        <taxon>Campylobacteraceae</taxon>
        <taxon>Campylobacter</taxon>
    </lineage>
</organism>
<proteinExistence type="predicted"/>
<dbReference type="PRINTS" id="PR00034">
    <property type="entry name" value="HTHCRP"/>
</dbReference>
<dbReference type="OrthoDB" id="9776746at2"/>
<keyword evidence="2" id="KW-0238">DNA-binding</keyword>
<keyword evidence="1" id="KW-0805">Transcription regulation</keyword>
<evidence type="ECO:0000256" key="2">
    <source>
        <dbReference type="ARBA" id="ARBA00023125"/>
    </source>
</evidence>
<dbReference type="InterPro" id="IPR014710">
    <property type="entry name" value="RmlC-like_jellyroll"/>
</dbReference>
<dbReference type="InterPro" id="IPR036390">
    <property type="entry name" value="WH_DNA-bd_sf"/>
</dbReference>